<proteinExistence type="inferred from homology"/>
<keyword evidence="6" id="KW-0479">Metal-binding</keyword>
<organism evidence="14 15">
    <name type="scientific">Yaniella flava</name>
    <dbReference type="NCBI Taxonomy" id="287930"/>
    <lineage>
        <taxon>Bacteria</taxon>
        <taxon>Bacillati</taxon>
        <taxon>Actinomycetota</taxon>
        <taxon>Actinomycetes</taxon>
        <taxon>Micrococcales</taxon>
        <taxon>Micrococcaceae</taxon>
        <taxon>Yaniella</taxon>
    </lineage>
</organism>
<dbReference type="Proteomes" id="UP001501461">
    <property type="component" value="Unassembled WGS sequence"/>
</dbReference>
<dbReference type="Pfam" id="PF09084">
    <property type="entry name" value="NMT1"/>
    <property type="match status" value="1"/>
</dbReference>
<name>A0ABP5GEJ7_9MICC</name>
<keyword evidence="5" id="KW-0808">Transferase</keyword>
<accession>A0ABP5GEJ7</accession>
<feature type="chain" id="PRO_5045083801" description="Thiamine pyrimidine synthase" evidence="12">
    <location>
        <begin position="28"/>
        <end position="338"/>
    </location>
</feature>
<evidence type="ECO:0000256" key="8">
    <source>
        <dbReference type="ARBA" id="ARBA00022977"/>
    </source>
</evidence>
<dbReference type="RefSeq" id="WP_343959739.1">
    <property type="nucleotide sequence ID" value="NZ_BAAAMN010000058.1"/>
</dbReference>
<evidence type="ECO:0000256" key="3">
    <source>
        <dbReference type="ARBA" id="ARBA00009406"/>
    </source>
</evidence>
<comment type="function">
    <text evidence="1">Responsible for the formation of the pyrimidine heterocycle in the thiamine biosynthesis pathway. Catalyzes the formation of hydroxymethylpyrimidine phosphate (HMP-P) from histidine and pyridoxal phosphate (PLP). The protein uses PLP and the active site histidine to form HMP-P, generating an inactive enzyme. The enzyme can only undergo a single turnover, which suggests it is a suicide enzyme.</text>
</comment>
<dbReference type="PANTHER" id="PTHR31528:SF1">
    <property type="entry name" value="4-AMINO-5-HYDROXYMETHYL-2-METHYLPYRIMIDINE PHOSPHATE SYNTHASE THI11-RELATED"/>
    <property type="match status" value="1"/>
</dbReference>
<dbReference type="InterPro" id="IPR027939">
    <property type="entry name" value="NMT1/THI5"/>
</dbReference>
<dbReference type="PROSITE" id="PS51257">
    <property type="entry name" value="PROKAR_LIPOPROTEIN"/>
    <property type="match status" value="1"/>
</dbReference>
<evidence type="ECO:0000256" key="4">
    <source>
        <dbReference type="ARBA" id="ARBA00011738"/>
    </source>
</evidence>
<dbReference type="InterPro" id="IPR015168">
    <property type="entry name" value="SsuA/THI5"/>
</dbReference>
<keyword evidence="8" id="KW-0784">Thiamine biosynthesis</keyword>
<reference evidence="15" key="1">
    <citation type="journal article" date="2019" name="Int. J. Syst. Evol. Microbiol.">
        <title>The Global Catalogue of Microorganisms (GCM) 10K type strain sequencing project: providing services to taxonomists for standard genome sequencing and annotation.</title>
        <authorList>
            <consortium name="The Broad Institute Genomics Platform"/>
            <consortium name="The Broad Institute Genome Sequencing Center for Infectious Disease"/>
            <person name="Wu L."/>
            <person name="Ma J."/>
        </authorList>
    </citation>
    <scope>NUCLEOTIDE SEQUENCE [LARGE SCALE GENOMIC DNA]</scope>
    <source>
        <strain evidence="15">JCM 13595</strain>
    </source>
</reference>
<feature type="domain" description="SsuA/THI5-like" evidence="13">
    <location>
        <begin position="51"/>
        <end position="262"/>
    </location>
</feature>
<comment type="subunit">
    <text evidence="4">Homodimer.</text>
</comment>
<keyword evidence="15" id="KW-1185">Reference proteome</keyword>
<evidence type="ECO:0000259" key="13">
    <source>
        <dbReference type="Pfam" id="PF09084"/>
    </source>
</evidence>
<evidence type="ECO:0000256" key="11">
    <source>
        <dbReference type="ARBA" id="ARBA00048179"/>
    </source>
</evidence>
<evidence type="ECO:0000256" key="6">
    <source>
        <dbReference type="ARBA" id="ARBA00022723"/>
    </source>
</evidence>
<comment type="pathway">
    <text evidence="2">Cofactor biosynthesis; thiamine diphosphate biosynthesis.</text>
</comment>
<protein>
    <recommendedName>
        <fullName evidence="10">Thiamine pyrimidine synthase</fullName>
    </recommendedName>
</protein>
<sequence length="338" mass="36024">MKHSKTKNILKLAGAGLAATMFITACGSDSSPESGDTETINMSLDWNAYMAYHAPILLGLEEGIFEENGVAIGELTLPGGSGDAVSEIGAGRTDMGWVDLSTASAGMLQDVPITSVAHTMDVNATGLTALDNTSLEGIEDLKGMSIGSTPGGSDSTLIDAFLNANDLTKNDVDIVNLPGDGKFPALMTGDVDAISGQEYYYSSLIQQEGQEANGILYGELGLEGLLDHGFVANNQFMEDHPETVTNFLASYREALEITINDTAAACEYVVEASEGTMTQDLCEAQLNLWLPLTQSPDEDDWGVNTQEDWETTVHILTEYGDAEGERSVSSMFSNDFLQ</sequence>
<keyword evidence="7" id="KW-0663">Pyridoxal phosphate</keyword>
<evidence type="ECO:0000256" key="12">
    <source>
        <dbReference type="SAM" id="SignalP"/>
    </source>
</evidence>
<evidence type="ECO:0000313" key="14">
    <source>
        <dbReference type="EMBL" id="GAA2045052.1"/>
    </source>
</evidence>
<keyword evidence="12" id="KW-0732">Signal</keyword>
<dbReference type="Gene3D" id="3.40.190.10">
    <property type="entry name" value="Periplasmic binding protein-like II"/>
    <property type="match status" value="2"/>
</dbReference>
<dbReference type="SUPFAM" id="SSF53850">
    <property type="entry name" value="Periplasmic binding protein-like II"/>
    <property type="match status" value="1"/>
</dbReference>
<dbReference type="EMBL" id="BAAAMN010000058">
    <property type="protein sequence ID" value="GAA2045052.1"/>
    <property type="molecule type" value="Genomic_DNA"/>
</dbReference>
<evidence type="ECO:0000256" key="10">
    <source>
        <dbReference type="ARBA" id="ARBA00033171"/>
    </source>
</evidence>
<evidence type="ECO:0000256" key="2">
    <source>
        <dbReference type="ARBA" id="ARBA00004948"/>
    </source>
</evidence>
<evidence type="ECO:0000313" key="15">
    <source>
        <dbReference type="Proteomes" id="UP001501461"/>
    </source>
</evidence>
<evidence type="ECO:0000256" key="5">
    <source>
        <dbReference type="ARBA" id="ARBA00022679"/>
    </source>
</evidence>
<feature type="signal peptide" evidence="12">
    <location>
        <begin position="1"/>
        <end position="27"/>
    </location>
</feature>
<comment type="similarity">
    <text evidence="3">Belongs to the NMT1/THI5 family.</text>
</comment>
<evidence type="ECO:0000256" key="7">
    <source>
        <dbReference type="ARBA" id="ARBA00022898"/>
    </source>
</evidence>
<comment type="catalytic activity">
    <reaction evidence="11">
        <text>N(6)-(pyridoxal phosphate)-L-lysyl-[4-amino-5-hydroxymethyl-2-methylpyrimidine phosphate synthase] + L-histidyl-[4-amino-5-hydroxymethyl-2-methylpyrimidine phosphate synthase] + 2 Fe(3+) + 4 H2O = L-lysyl-[4-amino-5-hydroxymethyl-2-methylpyrimidine phosphate synthase] + (2S)-2-amino-5-hydroxy-4-oxopentanoyl-[4-amino-5-hydroxymethyl-2-methylpyrimidine phosphate synthase] + 4-amino-2-methyl-5-(phosphooxymethyl)pyrimidine + 3-oxopropanoate + 2 Fe(2+) + 2 H(+)</text>
        <dbReference type="Rhea" id="RHEA:65756"/>
        <dbReference type="Rhea" id="RHEA-COMP:16892"/>
        <dbReference type="Rhea" id="RHEA-COMP:16893"/>
        <dbReference type="Rhea" id="RHEA-COMP:16894"/>
        <dbReference type="Rhea" id="RHEA-COMP:16895"/>
        <dbReference type="ChEBI" id="CHEBI:15377"/>
        <dbReference type="ChEBI" id="CHEBI:15378"/>
        <dbReference type="ChEBI" id="CHEBI:29033"/>
        <dbReference type="ChEBI" id="CHEBI:29034"/>
        <dbReference type="ChEBI" id="CHEBI:29969"/>
        <dbReference type="ChEBI" id="CHEBI:29979"/>
        <dbReference type="ChEBI" id="CHEBI:33190"/>
        <dbReference type="ChEBI" id="CHEBI:58354"/>
        <dbReference type="ChEBI" id="CHEBI:143915"/>
        <dbReference type="ChEBI" id="CHEBI:157692"/>
    </reaction>
    <physiologicalReaction direction="left-to-right" evidence="11">
        <dbReference type="Rhea" id="RHEA:65757"/>
    </physiologicalReaction>
</comment>
<evidence type="ECO:0000256" key="1">
    <source>
        <dbReference type="ARBA" id="ARBA00003469"/>
    </source>
</evidence>
<comment type="caution">
    <text evidence="14">The sequence shown here is derived from an EMBL/GenBank/DDBJ whole genome shotgun (WGS) entry which is preliminary data.</text>
</comment>
<keyword evidence="9" id="KW-0408">Iron</keyword>
<evidence type="ECO:0000256" key="9">
    <source>
        <dbReference type="ARBA" id="ARBA00023004"/>
    </source>
</evidence>
<dbReference type="PANTHER" id="PTHR31528">
    <property type="entry name" value="4-AMINO-5-HYDROXYMETHYL-2-METHYLPYRIMIDINE PHOSPHATE SYNTHASE THI11-RELATED"/>
    <property type="match status" value="1"/>
</dbReference>
<gene>
    <name evidence="14" type="ORF">GCM10009720_27460</name>
</gene>